<protein>
    <recommendedName>
        <fullName evidence="4">YncI copper-binding domain-containing protein</fullName>
    </recommendedName>
</protein>
<evidence type="ECO:0000313" key="5">
    <source>
        <dbReference type="EMBL" id="GIF91780.1"/>
    </source>
</evidence>
<keyword evidence="2" id="KW-0472">Membrane</keyword>
<keyword evidence="6" id="KW-1185">Reference proteome</keyword>
<sequence>MIPLPSRSSSASRILAKATVVALSAAAVVLLHGSPAAAHVTVTPSAVAGGGYGTFSFKVPNERPTASTTRLEVVFPADHPLTGVSVRPMPGWTITVNRQQAATATPAVGEHAAAQPVTSIVWQDGAIGPGEFQLFDVSVGPMPKTSTTLLFKALQTYSDGEIVRWLDPPAADGAPRPEHPAPVVAVAGSAAPTAVNSDPAGRVLGWTGLGVALTALLLAVASLRRRKPFTARDGHGGTDVPARAVNGQRTAVPAAAGSRAGRS</sequence>
<dbReference type="Proteomes" id="UP000619293">
    <property type="component" value="Unassembled WGS sequence"/>
</dbReference>
<keyword evidence="3" id="KW-0732">Signal</keyword>
<feature type="chain" id="PRO_5035289970" description="YncI copper-binding domain-containing protein" evidence="3">
    <location>
        <begin position="39"/>
        <end position="263"/>
    </location>
</feature>
<dbReference type="Gene3D" id="2.60.40.2230">
    <property type="entry name" value="Uncharacterised protein YcnI-like PF07987, DUF1775"/>
    <property type="match status" value="1"/>
</dbReference>
<feature type="domain" description="YncI copper-binding" evidence="4">
    <location>
        <begin position="39"/>
        <end position="186"/>
    </location>
</feature>
<gene>
    <name evidence="5" type="ORF">Cch02nite_52240</name>
</gene>
<keyword evidence="2" id="KW-1133">Transmembrane helix</keyword>
<feature type="region of interest" description="Disordered" evidence="1">
    <location>
        <begin position="229"/>
        <end position="263"/>
    </location>
</feature>
<evidence type="ECO:0000313" key="6">
    <source>
        <dbReference type="Proteomes" id="UP000619293"/>
    </source>
</evidence>
<dbReference type="InterPro" id="IPR038507">
    <property type="entry name" value="YcnI-like_sf"/>
</dbReference>
<dbReference type="EMBL" id="BONG01000036">
    <property type="protein sequence ID" value="GIF91780.1"/>
    <property type="molecule type" value="Genomic_DNA"/>
</dbReference>
<dbReference type="CDD" id="cd08545">
    <property type="entry name" value="YcnI_like"/>
    <property type="match status" value="1"/>
</dbReference>
<dbReference type="InterPro" id="IPR012533">
    <property type="entry name" value="YcnI-copper_dom"/>
</dbReference>
<keyword evidence="2" id="KW-0812">Transmembrane</keyword>
<dbReference type="Pfam" id="PF07987">
    <property type="entry name" value="DUF1775"/>
    <property type="match status" value="1"/>
</dbReference>
<evidence type="ECO:0000256" key="2">
    <source>
        <dbReference type="SAM" id="Phobius"/>
    </source>
</evidence>
<name>A0A8J3NT78_9ACTN</name>
<dbReference type="AlphaFoldDB" id="A0A8J3NT78"/>
<evidence type="ECO:0000256" key="3">
    <source>
        <dbReference type="SAM" id="SignalP"/>
    </source>
</evidence>
<organism evidence="5 6">
    <name type="scientific">Catellatospora chokoriensis</name>
    <dbReference type="NCBI Taxonomy" id="310353"/>
    <lineage>
        <taxon>Bacteria</taxon>
        <taxon>Bacillati</taxon>
        <taxon>Actinomycetota</taxon>
        <taxon>Actinomycetes</taxon>
        <taxon>Micromonosporales</taxon>
        <taxon>Micromonosporaceae</taxon>
        <taxon>Catellatospora</taxon>
    </lineage>
</organism>
<evidence type="ECO:0000256" key="1">
    <source>
        <dbReference type="SAM" id="MobiDB-lite"/>
    </source>
</evidence>
<accession>A0A8J3NT78</accession>
<reference evidence="5 6" key="1">
    <citation type="submission" date="2021-01" db="EMBL/GenBank/DDBJ databases">
        <title>Whole genome shotgun sequence of Catellatospora chokoriensis NBRC 107358.</title>
        <authorList>
            <person name="Komaki H."/>
            <person name="Tamura T."/>
        </authorList>
    </citation>
    <scope>NUCLEOTIDE SEQUENCE [LARGE SCALE GENOMIC DNA]</scope>
    <source>
        <strain evidence="5 6">NBRC 107358</strain>
    </source>
</reference>
<feature type="transmembrane region" description="Helical" evidence="2">
    <location>
        <begin position="203"/>
        <end position="223"/>
    </location>
</feature>
<evidence type="ECO:0000259" key="4">
    <source>
        <dbReference type="Pfam" id="PF07987"/>
    </source>
</evidence>
<proteinExistence type="predicted"/>
<comment type="caution">
    <text evidence="5">The sequence shown here is derived from an EMBL/GenBank/DDBJ whole genome shotgun (WGS) entry which is preliminary data.</text>
</comment>
<feature type="signal peptide" evidence="3">
    <location>
        <begin position="1"/>
        <end position="38"/>
    </location>
</feature>